<accession>A0A5C3QIM2</accession>
<feature type="region of interest" description="Disordered" evidence="1">
    <location>
        <begin position="109"/>
        <end position="207"/>
    </location>
</feature>
<evidence type="ECO:0000313" key="3">
    <source>
        <dbReference type="Proteomes" id="UP000305067"/>
    </source>
</evidence>
<gene>
    <name evidence="2" type="ORF">BDV98DRAFT_582277</name>
</gene>
<evidence type="ECO:0000256" key="1">
    <source>
        <dbReference type="SAM" id="MobiDB-lite"/>
    </source>
</evidence>
<protein>
    <submittedName>
        <fullName evidence="2">Uncharacterized protein</fullName>
    </submittedName>
</protein>
<reference evidence="2 3" key="1">
    <citation type="journal article" date="2019" name="Nat. Ecol. Evol.">
        <title>Megaphylogeny resolves global patterns of mushroom evolution.</title>
        <authorList>
            <person name="Varga T."/>
            <person name="Krizsan K."/>
            <person name="Foldi C."/>
            <person name="Dima B."/>
            <person name="Sanchez-Garcia M."/>
            <person name="Sanchez-Ramirez S."/>
            <person name="Szollosi G.J."/>
            <person name="Szarkandi J.G."/>
            <person name="Papp V."/>
            <person name="Albert L."/>
            <person name="Andreopoulos W."/>
            <person name="Angelini C."/>
            <person name="Antonin V."/>
            <person name="Barry K.W."/>
            <person name="Bougher N.L."/>
            <person name="Buchanan P."/>
            <person name="Buyck B."/>
            <person name="Bense V."/>
            <person name="Catcheside P."/>
            <person name="Chovatia M."/>
            <person name="Cooper J."/>
            <person name="Damon W."/>
            <person name="Desjardin D."/>
            <person name="Finy P."/>
            <person name="Geml J."/>
            <person name="Haridas S."/>
            <person name="Hughes K."/>
            <person name="Justo A."/>
            <person name="Karasinski D."/>
            <person name="Kautmanova I."/>
            <person name="Kiss B."/>
            <person name="Kocsube S."/>
            <person name="Kotiranta H."/>
            <person name="LaButti K.M."/>
            <person name="Lechner B.E."/>
            <person name="Liimatainen K."/>
            <person name="Lipzen A."/>
            <person name="Lukacs Z."/>
            <person name="Mihaltcheva S."/>
            <person name="Morgado L.N."/>
            <person name="Niskanen T."/>
            <person name="Noordeloos M.E."/>
            <person name="Ohm R.A."/>
            <person name="Ortiz-Santana B."/>
            <person name="Ovrebo C."/>
            <person name="Racz N."/>
            <person name="Riley R."/>
            <person name="Savchenko A."/>
            <person name="Shiryaev A."/>
            <person name="Soop K."/>
            <person name="Spirin V."/>
            <person name="Szebenyi C."/>
            <person name="Tomsovsky M."/>
            <person name="Tulloss R.E."/>
            <person name="Uehling J."/>
            <person name="Grigoriev I.V."/>
            <person name="Vagvolgyi C."/>
            <person name="Papp T."/>
            <person name="Martin F.M."/>
            <person name="Miettinen O."/>
            <person name="Hibbett D.S."/>
            <person name="Nagy L.G."/>
        </authorList>
    </citation>
    <scope>NUCLEOTIDE SEQUENCE [LARGE SCALE GENOMIC DNA]</scope>
    <source>
        <strain evidence="2 3">CBS 309.79</strain>
    </source>
</reference>
<keyword evidence="3" id="KW-1185">Reference proteome</keyword>
<feature type="compositionally biased region" description="Acidic residues" evidence="1">
    <location>
        <begin position="134"/>
        <end position="151"/>
    </location>
</feature>
<feature type="compositionally biased region" description="Polar residues" evidence="1">
    <location>
        <begin position="154"/>
        <end position="164"/>
    </location>
</feature>
<feature type="compositionally biased region" description="Basic and acidic residues" evidence="1">
    <location>
        <begin position="112"/>
        <end position="126"/>
    </location>
</feature>
<dbReference type="Proteomes" id="UP000305067">
    <property type="component" value="Unassembled WGS sequence"/>
</dbReference>
<organism evidence="2 3">
    <name type="scientific">Pterulicium gracile</name>
    <dbReference type="NCBI Taxonomy" id="1884261"/>
    <lineage>
        <taxon>Eukaryota</taxon>
        <taxon>Fungi</taxon>
        <taxon>Dikarya</taxon>
        <taxon>Basidiomycota</taxon>
        <taxon>Agaricomycotina</taxon>
        <taxon>Agaricomycetes</taxon>
        <taxon>Agaricomycetidae</taxon>
        <taxon>Agaricales</taxon>
        <taxon>Pleurotineae</taxon>
        <taxon>Pterulaceae</taxon>
        <taxon>Pterulicium</taxon>
    </lineage>
</organism>
<proteinExistence type="predicted"/>
<feature type="compositionally biased region" description="Basic and acidic residues" evidence="1">
    <location>
        <begin position="165"/>
        <end position="176"/>
    </location>
</feature>
<sequence>MTNLICMIAIGVFIMLSYITNIWLQDTTLFADQIDKLEEDQIKKTQLAYHLFVTWCATPLKTIQPLQMSAFNKSVNVPGFSKQVQGAFQEVSSCPTLDIKMTLAEVQSSVQHRGEKRQTDDVDKRGASFLDTEAVVDEEEDSGNEVEEDELQRDSLQPETSQTQKRAENEKSRDKGSWYLEAGGPGLNRECPNRDYQGGKNTQRQPGPFVIKKGHHSGDITQVININSETMCSQANCIDVMVVPRVCKLGWDKISFPIIVKAHMQLPDPALFGALELRGKFRLSVATDVNNSNTNAMEIPGHRMHQVRKENQSRRFLNRFLILTLGIANVGSEVVRAFLHAGSQAEMEIKQKQWVQSLTPGTPVFYRNNTRIMVDTVIEKITVGEQTGNPLDNLFPWLKTGDTMMVAARHCKGKQAFAAGPPLHRQVHLVFLMPCKEFSATNLWKVYKGLELLAGQQTTPTEEATSSFNVDYVKQQSRNAILGIPEQSTLLPHIPDNSVETQLRFLINKQIARHSWEEKTMRTIGTSCNYK</sequence>
<name>A0A5C3QIM2_9AGAR</name>
<evidence type="ECO:0000313" key="2">
    <source>
        <dbReference type="EMBL" id="TFL01883.1"/>
    </source>
</evidence>
<dbReference type="AlphaFoldDB" id="A0A5C3QIM2"/>
<dbReference type="EMBL" id="ML178823">
    <property type="protein sequence ID" value="TFL01883.1"/>
    <property type="molecule type" value="Genomic_DNA"/>
</dbReference>